<dbReference type="EMBL" id="FQUG01000006">
    <property type="protein sequence ID" value="SHF02387.1"/>
    <property type="molecule type" value="Genomic_DNA"/>
</dbReference>
<dbReference type="Proteomes" id="UP000184404">
    <property type="component" value="Unassembled WGS sequence"/>
</dbReference>
<dbReference type="OrthoDB" id="9204522at2"/>
<sequence length="416" mass="47954">MIFTPTFSEASVIARIHQFTNADYTIIRVTPTMVAKNNIDANDNFRRIFEDANIVDYSSLNNGAVNKVSIKATFIQFDKTSDFTINMYRVTNNRGDRRFSIEKIAEKVRNHEIEIDDLLYIFIVSDDKDNNHVYMINTTHNVPSDDFLRSILSGDEITNALNELRPILSSIVNNGPYENNKGEGKIADKDVGDTFEFLVGIQTNNFTGADYRGLIEFKTKRSNTLDTLFSLRPCFDGTPIAEIEHIDRNRVSAFTRKYGYFSDAHPEMKSLYITIAAQPSPRNNQNFYLNVNYDTHRVELIHIEENESVVTAFWDFGSLRDELVKKHPSTLWINSVVEREGAEGVKALFKYNKIYFSRSPNFTTFINLIERGIISYDWRGYTTPEGKYSGKNHGNAWRINKRYTNMLFDSMEELSL</sequence>
<dbReference type="Gene3D" id="3.30.70.3570">
    <property type="entry name" value="MvaI/BcnI restriction endonuclease, recognition domain"/>
    <property type="match status" value="1"/>
</dbReference>
<keyword evidence="2" id="KW-0378">Hydrolase</keyword>
<evidence type="ECO:0000313" key="3">
    <source>
        <dbReference type="Proteomes" id="UP000184404"/>
    </source>
</evidence>
<protein>
    <submittedName>
        <fullName evidence="2">MvaI/BcnI restriction endonuclease family protein</fullName>
    </submittedName>
</protein>
<dbReference type="Gene3D" id="3.40.210.20">
    <property type="entry name" value="MvaI/BcnI restriction endonuclease, catalytic domain"/>
    <property type="match status" value="1"/>
</dbReference>
<keyword evidence="2" id="KW-0540">Nuclease</keyword>
<dbReference type="RefSeq" id="WP_072935773.1">
    <property type="nucleotide sequence ID" value="NZ_FQUG01000006.1"/>
</dbReference>
<dbReference type="AlphaFoldDB" id="A0A1M4Y976"/>
<dbReference type="STRING" id="1123243.SAMN02745190_01676"/>
<name>A0A1M4Y976_9FIRM</name>
<dbReference type="InterPro" id="IPR043004">
    <property type="entry name" value="MvaI_BcnI_cat"/>
</dbReference>
<feature type="domain" description="MvaI/BcnI restriction endonuclease" evidence="1">
    <location>
        <begin position="170"/>
        <end position="408"/>
    </location>
</feature>
<accession>A0A1M4Y976</accession>
<reference evidence="2 3" key="1">
    <citation type="submission" date="2016-11" db="EMBL/GenBank/DDBJ databases">
        <authorList>
            <person name="Jaros S."/>
            <person name="Januszkiewicz K."/>
            <person name="Wedrychowicz H."/>
        </authorList>
    </citation>
    <scope>NUCLEOTIDE SEQUENCE [LARGE SCALE GENOMIC DNA]</scope>
    <source>
        <strain evidence="2 3">DSM 10502</strain>
    </source>
</reference>
<keyword evidence="2" id="KW-0255">Endonuclease</keyword>
<gene>
    <name evidence="2" type="ORF">SAMN02745190_01676</name>
</gene>
<dbReference type="InterPro" id="IPR029127">
    <property type="entry name" value="MvaI_BcnI"/>
</dbReference>
<organism evidence="2 3">
    <name type="scientific">Schwartzia succinivorans DSM 10502</name>
    <dbReference type="NCBI Taxonomy" id="1123243"/>
    <lineage>
        <taxon>Bacteria</taxon>
        <taxon>Bacillati</taxon>
        <taxon>Bacillota</taxon>
        <taxon>Negativicutes</taxon>
        <taxon>Selenomonadales</taxon>
        <taxon>Selenomonadaceae</taxon>
        <taxon>Schwartzia</taxon>
    </lineage>
</organism>
<dbReference type="Pfam" id="PF15515">
    <property type="entry name" value="MvaI_BcnI"/>
    <property type="match status" value="1"/>
</dbReference>
<keyword evidence="3" id="KW-1185">Reference proteome</keyword>
<evidence type="ECO:0000313" key="2">
    <source>
        <dbReference type="EMBL" id="SHF02387.1"/>
    </source>
</evidence>
<dbReference type="GO" id="GO:0004519">
    <property type="term" value="F:endonuclease activity"/>
    <property type="evidence" value="ECO:0007669"/>
    <property type="project" value="UniProtKB-KW"/>
</dbReference>
<dbReference type="InterPro" id="IPR043005">
    <property type="entry name" value="MvaI_BcnI_rec"/>
</dbReference>
<proteinExistence type="predicted"/>
<evidence type="ECO:0000259" key="1">
    <source>
        <dbReference type="Pfam" id="PF15515"/>
    </source>
</evidence>